<dbReference type="Proteomes" id="UP000887569">
    <property type="component" value="Unplaced"/>
</dbReference>
<keyword evidence="5" id="KW-1185">Reference proteome</keyword>
<dbReference type="SUPFAM" id="SSF53720">
    <property type="entry name" value="ALDH-like"/>
    <property type="match status" value="1"/>
</dbReference>
<keyword evidence="1 3" id="KW-0560">Oxidoreductase</keyword>
<evidence type="ECO:0000256" key="1">
    <source>
        <dbReference type="ARBA" id="ARBA00023002"/>
    </source>
</evidence>
<protein>
    <submittedName>
        <fullName evidence="6">Aldehyde dehydrogenase domain-containing protein</fullName>
    </submittedName>
</protein>
<name>A0A915ARP8_PARUN</name>
<dbReference type="GO" id="GO:0009450">
    <property type="term" value="P:gamma-aminobutyric acid catabolic process"/>
    <property type="evidence" value="ECO:0007669"/>
    <property type="project" value="TreeGrafter"/>
</dbReference>
<feature type="active site" evidence="2">
    <location>
        <position position="97"/>
    </location>
</feature>
<dbReference type="InterPro" id="IPR050740">
    <property type="entry name" value="Aldehyde_DH_Superfamily"/>
</dbReference>
<evidence type="ECO:0000256" key="2">
    <source>
        <dbReference type="PROSITE-ProRule" id="PRU10007"/>
    </source>
</evidence>
<accession>A0A915ARP8</accession>
<reference evidence="6" key="1">
    <citation type="submission" date="2022-11" db="UniProtKB">
        <authorList>
            <consortium name="WormBaseParasite"/>
        </authorList>
    </citation>
    <scope>IDENTIFICATION</scope>
</reference>
<dbReference type="GO" id="GO:0004777">
    <property type="term" value="F:succinate-semialdehyde dehydrogenase (NAD+) activity"/>
    <property type="evidence" value="ECO:0007669"/>
    <property type="project" value="TreeGrafter"/>
</dbReference>
<sequence length="124" mass="12522">MIARKTGAALAVGCTVVVKPAEDTPLSALAFAEVGMQAGLPAGVFNVIPADRVKTAQISKYLCSSTDVDAISFTGSTAVGKLLLAQSADTVKRVCLELGGNAPVIVFPSADISVAVKVCVVALC</sequence>
<dbReference type="Pfam" id="PF00171">
    <property type="entry name" value="Aldedh"/>
    <property type="match status" value="1"/>
</dbReference>
<comment type="similarity">
    <text evidence="3">Belongs to the aldehyde dehydrogenase family.</text>
</comment>
<dbReference type="InterPro" id="IPR029510">
    <property type="entry name" value="Ald_DH_CS_GLU"/>
</dbReference>
<dbReference type="InterPro" id="IPR015590">
    <property type="entry name" value="Aldehyde_DH_dom"/>
</dbReference>
<dbReference type="AlphaFoldDB" id="A0A915ARP8"/>
<dbReference type="InterPro" id="IPR016161">
    <property type="entry name" value="Ald_DH/histidinol_DH"/>
</dbReference>
<organism evidence="5 6">
    <name type="scientific">Parascaris univalens</name>
    <name type="common">Nematode worm</name>
    <dbReference type="NCBI Taxonomy" id="6257"/>
    <lineage>
        <taxon>Eukaryota</taxon>
        <taxon>Metazoa</taxon>
        <taxon>Ecdysozoa</taxon>
        <taxon>Nematoda</taxon>
        <taxon>Chromadorea</taxon>
        <taxon>Rhabditida</taxon>
        <taxon>Spirurina</taxon>
        <taxon>Ascaridomorpha</taxon>
        <taxon>Ascaridoidea</taxon>
        <taxon>Ascarididae</taxon>
        <taxon>Parascaris</taxon>
    </lineage>
</organism>
<dbReference type="PANTHER" id="PTHR43353:SF5">
    <property type="entry name" value="SUCCINATE-SEMIALDEHYDE DEHYDROGENASE, MITOCHONDRIAL"/>
    <property type="match status" value="1"/>
</dbReference>
<dbReference type="InterPro" id="IPR016162">
    <property type="entry name" value="Ald_DH_N"/>
</dbReference>
<dbReference type="PROSITE" id="PS00687">
    <property type="entry name" value="ALDEHYDE_DEHYDR_GLU"/>
    <property type="match status" value="1"/>
</dbReference>
<dbReference type="FunFam" id="3.40.605.10:FF:000063">
    <property type="entry name" value="Succinate-semialdehyde dehydrogenase, mitochondrial"/>
    <property type="match status" value="1"/>
</dbReference>
<evidence type="ECO:0000313" key="5">
    <source>
        <dbReference type="Proteomes" id="UP000887569"/>
    </source>
</evidence>
<feature type="domain" description="Aldehyde dehydrogenase" evidence="4">
    <location>
        <begin position="1"/>
        <end position="122"/>
    </location>
</feature>
<dbReference type="Gene3D" id="3.40.605.10">
    <property type="entry name" value="Aldehyde Dehydrogenase, Chain A, domain 1"/>
    <property type="match status" value="1"/>
</dbReference>
<evidence type="ECO:0000256" key="3">
    <source>
        <dbReference type="RuleBase" id="RU003345"/>
    </source>
</evidence>
<proteinExistence type="inferred from homology"/>
<evidence type="ECO:0000259" key="4">
    <source>
        <dbReference type="Pfam" id="PF00171"/>
    </source>
</evidence>
<dbReference type="WBParaSite" id="PgR014X_g126_t05">
    <property type="protein sequence ID" value="PgR014X_g126_t05"/>
    <property type="gene ID" value="PgR014X_g126"/>
</dbReference>
<evidence type="ECO:0000313" key="6">
    <source>
        <dbReference type="WBParaSite" id="PgR014X_g126_t05"/>
    </source>
</evidence>
<dbReference type="GO" id="GO:0005739">
    <property type="term" value="C:mitochondrion"/>
    <property type="evidence" value="ECO:0007669"/>
    <property type="project" value="TreeGrafter"/>
</dbReference>
<dbReference type="PANTHER" id="PTHR43353">
    <property type="entry name" value="SUCCINATE-SEMIALDEHYDE DEHYDROGENASE, MITOCHONDRIAL"/>
    <property type="match status" value="1"/>
</dbReference>